<feature type="region of interest" description="Disordered" evidence="1">
    <location>
        <begin position="108"/>
        <end position="136"/>
    </location>
</feature>
<organism evidence="2 3">
    <name type="scientific">Trichogramma kaykai</name>
    <dbReference type="NCBI Taxonomy" id="54128"/>
    <lineage>
        <taxon>Eukaryota</taxon>
        <taxon>Metazoa</taxon>
        <taxon>Ecdysozoa</taxon>
        <taxon>Arthropoda</taxon>
        <taxon>Hexapoda</taxon>
        <taxon>Insecta</taxon>
        <taxon>Pterygota</taxon>
        <taxon>Neoptera</taxon>
        <taxon>Endopterygota</taxon>
        <taxon>Hymenoptera</taxon>
        <taxon>Apocrita</taxon>
        <taxon>Proctotrupomorpha</taxon>
        <taxon>Chalcidoidea</taxon>
        <taxon>Trichogrammatidae</taxon>
        <taxon>Trichogramma</taxon>
    </lineage>
</organism>
<protein>
    <recommendedName>
        <fullName evidence="4">Reverse transcriptase zinc-binding domain-containing protein</fullName>
    </recommendedName>
</protein>
<evidence type="ECO:0000256" key="1">
    <source>
        <dbReference type="SAM" id="MobiDB-lite"/>
    </source>
</evidence>
<proteinExistence type="predicted"/>
<name>A0ABD2X962_9HYME</name>
<keyword evidence="3" id="KW-1185">Reference proteome</keyword>
<comment type="caution">
    <text evidence="2">The sequence shown here is derived from an EMBL/GenBank/DDBJ whole genome shotgun (WGS) entry which is preliminary data.</text>
</comment>
<evidence type="ECO:0008006" key="4">
    <source>
        <dbReference type="Google" id="ProtNLM"/>
    </source>
</evidence>
<dbReference type="EMBL" id="JBJJXI010000044">
    <property type="protein sequence ID" value="KAL3401671.1"/>
    <property type="molecule type" value="Genomic_DNA"/>
</dbReference>
<dbReference type="AlphaFoldDB" id="A0ABD2X962"/>
<evidence type="ECO:0000313" key="2">
    <source>
        <dbReference type="EMBL" id="KAL3401671.1"/>
    </source>
</evidence>
<sequence>MEPPSGAQQRKSEPTYARRSRPTDEPACKTNKSLRMAPPSTADKAVCTSPIFSVGATSKRPAMSPPATHVTPKRRAATAACRQIDENNNNVVDQDQDGFVLVDHRRHRHRNQPATTVGSARPWQQPKPRPAKRRVHHRPDAIVIRAKDATTYADILRTLKADAALQQSVGSRVQNIRRSITAPIWSTAAQKRAYIRQAESAHRRACLRVIGGRPHVSYEATYVLSGIPPLVLLADERARLYGRRREDAEDEERLATLSKWQEAWDRSTKARWTHRLIPNIKVWIERRHGELNYHLTQLLTGHGFFKHHSRRYNHNQSAQCPVCPSSIENAEHVFYQCPRFSEERESLHSLLHEMEPQEWVEFLSAVRALLRHDDVPPTLFGFVWRTLDELLSPHEVPYAGALCHEETWEPEKEGLCFICGRPYSESPPPVNQWVPLQRRGRRRRRRRGPMY</sequence>
<dbReference type="Proteomes" id="UP001627154">
    <property type="component" value="Unassembled WGS sequence"/>
</dbReference>
<reference evidence="2 3" key="1">
    <citation type="journal article" date="2024" name="bioRxiv">
        <title>A reference genome for Trichogramma kaykai: A tiny desert-dwelling parasitoid wasp with competing sex-ratio distorters.</title>
        <authorList>
            <person name="Culotta J."/>
            <person name="Lindsey A.R."/>
        </authorList>
    </citation>
    <scope>NUCLEOTIDE SEQUENCE [LARGE SCALE GENOMIC DNA]</scope>
    <source>
        <strain evidence="2 3">KSX58</strain>
    </source>
</reference>
<gene>
    <name evidence="2" type="ORF">TKK_005241</name>
</gene>
<evidence type="ECO:0000313" key="3">
    <source>
        <dbReference type="Proteomes" id="UP001627154"/>
    </source>
</evidence>
<feature type="region of interest" description="Disordered" evidence="1">
    <location>
        <begin position="1"/>
        <end position="43"/>
    </location>
</feature>
<accession>A0ABD2X962</accession>